<dbReference type="OrthoDB" id="10591738at2759"/>
<dbReference type="Proteomes" id="UP000813461">
    <property type="component" value="Unassembled WGS sequence"/>
</dbReference>
<evidence type="ECO:0000313" key="4">
    <source>
        <dbReference type="Proteomes" id="UP000813461"/>
    </source>
</evidence>
<reference evidence="3" key="1">
    <citation type="journal article" date="2021" name="Nat. Commun.">
        <title>Genetic determinants of endophytism in the Arabidopsis root mycobiome.</title>
        <authorList>
            <person name="Mesny F."/>
            <person name="Miyauchi S."/>
            <person name="Thiergart T."/>
            <person name="Pickel B."/>
            <person name="Atanasova L."/>
            <person name="Karlsson M."/>
            <person name="Huettel B."/>
            <person name="Barry K.W."/>
            <person name="Haridas S."/>
            <person name="Chen C."/>
            <person name="Bauer D."/>
            <person name="Andreopoulos W."/>
            <person name="Pangilinan J."/>
            <person name="LaButti K."/>
            <person name="Riley R."/>
            <person name="Lipzen A."/>
            <person name="Clum A."/>
            <person name="Drula E."/>
            <person name="Henrissat B."/>
            <person name="Kohler A."/>
            <person name="Grigoriev I.V."/>
            <person name="Martin F.M."/>
            <person name="Hacquard S."/>
        </authorList>
    </citation>
    <scope>NUCLEOTIDE SEQUENCE</scope>
    <source>
        <strain evidence="3">MPI-SDFR-AT-0120</strain>
    </source>
</reference>
<accession>A0A8K0R910</accession>
<keyword evidence="4" id="KW-1185">Reference proteome</keyword>
<evidence type="ECO:0000313" key="3">
    <source>
        <dbReference type="EMBL" id="KAH7088804.1"/>
    </source>
</evidence>
<feature type="region of interest" description="Disordered" evidence="1">
    <location>
        <begin position="213"/>
        <end position="239"/>
    </location>
</feature>
<comment type="caution">
    <text evidence="3">The sequence shown here is derived from an EMBL/GenBank/DDBJ whole genome shotgun (WGS) entry which is preliminary data.</text>
</comment>
<proteinExistence type="predicted"/>
<dbReference type="AlphaFoldDB" id="A0A8K0R910"/>
<gene>
    <name evidence="3" type="ORF">FB567DRAFT_590924</name>
</gene>
<feature type="compositionally biased region" description="Low complexity" evidence="1">
    <location>
        <begin position="215"/>
        <end position="238"/>
    </location>
</feature>
<dbReference type="EMBL" id="JAGMVJ010000007">
    <property type="protein sequence ID" value="KAH7088804.1"/>
    <property type="molecule type" value="Genomic_DNA"/>
</dbReference>
<keyword evidence="2" id="KW-0812">Transmembrane</keyword>
<keyword evidence="2" id="KW-0472">Membrane</keyword>
<feature type="compositionally biased region" description="Polar residues" evidence="1">
    <location>
        <begin position="379"/>
        <end position="394"/>
    </location>
</feature>
<evidence type="ECO:0000256" key="1">
    <source>
        <dbReference type="SAM" id="MobiDB-lite"/>
    </source>
</evidence>
<keyword evidence="2" id="KW-1133">Transmembrane helix</keyword>
<feature type="compositionally biased region" description="Low complexity" evidence="1">
    <location>
        <begin position="1"/>
        <end position="12"/>
    </location>
</feature>
<name>A0A8K0R910_9PLEO</name>
<feature type="transmembrane region" description="Helical" evidence="2">
    <location>
        <begin position="69"/>
        <end position="88"/>
    </location>
</feature>
<feature type="compositionally biased region" description="Gly residues" evidence="1">
    <location>
        <begin position="451"/>
        <end position="461"/>
    </location>
</feature>
<organism evidence="3 4">
    <name type="scientific">Paraphoma chrysanthemicola</name>
    <dbReference type="NCBI Taxonomy" id="798071"/>
    <lineage>
        <taxon>Eukaryota</taxon>
        <taxon>Fungi</taxon>
        <taxon>Dikarya</taxon>
        <taxon>Ascomycota</taxon>
        <taxon>Pezizomycotina</taxon>
        <taxon>Dothideomycetes</taxon>
        <taxon>Pleosporomycetidae</taxon>
        <taxon>Pleosporales</taxon>
        <taxon>Pleosporineae</taxon>
        <taxon>Phaeosphaeriaceae</taxon>
        <taxon>Paraphoma</taxon>
    </lineage>
</organism>
<evidence type="ECO:0000256" key="2">
    <source>
        <dbReference type="SAM" id="Phobius"/>
    </source>
</evidence>
<sequence>MAGNNNNNQSSKGKGKAKAKAPKAPNPPATSSSTREVTPQGPDWDPDMYHRERREREAREKHEHEKLRLPCQIFSPLPTFLIIIIIIPVTNTPMPPYGIKVMAISIIRPFVMTQTPISMPMVINLNLQLVTIQIPITRHIVISLNHQLVKTLIHKLMNNRSWTTSAALNTMRPGGTLLPVKFVVNEQPPNQATMSHLLREPTKVAAPCPHTLHHNSNSNNNFTTSSNNNFTSNNNNNRNNRHLGPTRLILLTHTHHTIRLILVHLPCQTFSLLLKLIPANLPGKPPIPNPTHRANNLPPPTRQNTDPMQFVPYDPHAPRNYKPYAPRNPGDVEHHAHRNPSPKQTAPPRKPPANAPAQQSAAHGTPPINTAAPKKKTWNAKQQYGQVAFATSRQGARDHDTGEHIGTETWLTRNPSIPGAPTRGPPKYKRKKRPEDQAGASGPPVTKPWEGQGGSGGGATA</sequence>
<feature type="compositionally biased region" description="Basic and acidic residues" evidence="1">
    <location>
        <begin position="395"/>
        <end position="406"/>
    </location>
</feature>
<protein>
    <submittedName>
        <fullName evidence="3">Uncharacterized protein</fullName>
    </submittedName>
</protein>
<feature type="region of interest" description="Disordered" evidence="1">
    <location>
        <begin position="1"/>
        <end position="49"/>
    </location>
</feature>
<feature type="region of interest" description="Disordered" evidence="1">
    <location>
        <begin position="285"/>
        <end position="461"/>
    </location>
</feature>